<comment type="caution">
    <text evidence="2">The sequence shown here is derived from an EMBL/GenBank/DDBJ whole genome shotgun (WGS) entry which is preliminary data.</text>
</comment>
<gene>
    <name evidence="2" type="ORF">GWO12_07035</name>
</gene>
<dbReference type="InterPro" id="IPR008928">
    <property type="entry name" value="6-hairpin_glycosidase_sf"/>
</dbReference>
<evidence type="ECO:0000313" key="3">
    <source>
        <dbReference type="Proteomes" id="UP000702544"/>
    </source>
</evidence>
<dbReference type="EMBL" id="JAACAK010000049">
    <property type="protein sequence ID" value="NIR74854.1"/>
    <property type="molecule type" value="Genomic_DNA"/>
</dbReference>
<dbReference type="PANTHER" id="PTHR34987">
    <property type="entry name" value="C, PUTATIVE (AFU_ORTHOLOGUE AFUA_3G02880)-RELATED"/>
    <property type="match status" value="1"/>
</dbReference>
<dbReference type="Gene3D" id="1.50.10.10">
    <property type="match status" value="1"/>
</dbReference>
<dbReference type="SUPFAM" id="SSF48208">
    <property type="entry name" value="Six-hairpin glycosidases"/>
    <property type="match status" value="1"/>
</dbReference>
<dbReference type="Proteomes" id="UP000702544">
    <property type="component" value="Unassembled WGS sequence"/>
</dbReference>
<dbReference type="InterPro" id="IPR012341">
    <property type="entry name" value="6hp_glycosidase-like_sf"/>
</dbReference>
<dbReference type="GO" id="GO:0005975">
    <property type="term" value="P:carbohydrate metabolic process"/>
    <property type="evidence" value="ECO:0007669"/>
    <property type="project" value="InterPro"/>
</dbReference>
<accession>A0AAE4Z7V5</accession>
<sequence length="871" mass="94841">MRESLKILFVLPDAGASRETSAARVWLEEQTSFDVRCVPLSDLPQALEGPEAVVWFHWVEPPRLRDSIRLALDAHVRAGGGALATLAAAGLPVALGWEEIGPNDKHEGPWSPDAADEAAESFSQVHRIRGLQSFRGHPLFEGLGSGVYLWSPKAGERFVRWGYADEVWPLRGRVIAVERSYISMNPERRLAWEYMVGDGWALCIGGYVNFGARSSRYRPHLECLISNALYRVAPNGGRARLLGGAWRRPVAGLEPDSAVPLPPELEPGDAFETDEGELALERAASDVEFTLAGARALLAGSERSGPEEVWFHPFRAVSRWRLQGRDRNDVVATWFRIEPGVITRKMTVDGRGLVERTTVAPSQPALLLELAPTDGAVRVAWSTEGDLRPMWPYPPEATGRLSYRLADGAVGVQAETGEWLGLRIDPAPAELRVVDASDSGRSRVRLEAELEISGPVRFLLLASTRAEELPASRAAAAAWRAERLEARRLQREARAGPVKGDPEVAAALEWAKWRLSTYRVTVPGVGTSLVAGYGRSGPGAFGDGRPGYGWYFGRDACWTALACLAVGQADAVREVLEFLGRHQDLTGQIPHECTTSGVVHYDAADSTPLYLLLAARYLLATGDRETLDREWPRIVKAYRFCLTTDSDGDGLIENTGVGHGWIEFGRLGGHHVSLYLAGVWTAALSELETAARSLGHAELAGEIAYRAAAARASLELSFFDPIAGRYAHGRRADGSLNTAETAMTAVPLLLGAVRAERCESWLDRVASDDFTAPWGVRLLPRSDPDYRPDAYHGGSIWPLFTGWVSLAEARAARAESAGRHAEGLAGLYRIHSLGAWPEVLHGDEPRSIGVTADQAWSTALTILALVESGWG</sequence>
<dbReference type="PANTHER" id="PTHR34987:SF4">
    <property type="entry name" value="ALPHA-L-RHAMNOSIDASE C-TERMINAL DOMAIN-CONTAINING PROTEIN"/>
    <property type="match status" value="1"/>
</dbReference>
<feature type="domain" description="Mannosylglycerate hydrolase MGH1-like glycoside hydrolase" evidence="1">
    <location>
        <begin position="680"/>
        <end position="827"/>
    </location>
</feature>
<protein>
    <recommendedName>
        <fullName evidence="1">Mannosylglycerate hydrolase MGH1-like glycoside hydrolase domain-containing protein</fullName>
    </recommendedName>
</protein>
<evidence type="ECO:0000313" key="2">
    <source>
        <dbReference type="EMBL" id="NIR74854.1"/>
    </source>
</evidence>
<dbReference type="InterPro" id="IPR054491">
    <property type="entry name" value="MGH1-like_GH"/>
</dbReference>
<dbReference type="AlphaFoldDB" id="A0AAE4Z7V5"/>
<name>A0AAE4Z7V5_9BACT</name>
<reference evidence="2 3" key="1">
    <citation type="submission" date="2020-01" db="EMBL/GenBank/DDBJ databases">
        <title>Genomes assembled from Gulf of Kutch pelagic sediment metagenomes.</title>
        <authorList>
            <person name="Chandrashekar M."/>
            <person name="Mahajan M.S."/>
            <person name="Dave K.J."/>
            <person name="Vatsa P."/>
            <person name="Nathani N.M."/>
        </authorList>
    </citation>
    <scope>NUCLEOTIDE SEQUENCE [LARGE SCALE GENOMIC DNA]</scope>
    <source>
        <strain evidence="2">KS3-K002</strain>
    </source>
</reference>
<evidence type="ECO:0000259" key="1">
    <source>
        <dbReference type="Pfam" id="PF22422"/>
    </source>
</evidence>
<proteinExistence type="predicted"/>
<dbReference type="Pfam" id="PF22422">
    <property type="entry name" value="MGH1-like_GH"/>
    <property type="match status" value="1"/>
</dbReference>
<organism evidence="2 3">
    <name type="scientific">Candidatus Kutchimonas denitrificans</name>
    <dbReference type="NCBI Taxonomy" id="3056748"/>
    <lineage>
        <taxon>Bacteria</taxon>
        <taxon>Pseudomonadati</taxon>
        <taxon>Gemmatimonadota</taxon>
        <taxon>Gemmatimonadia</taxon>
        <taxon>Candidatus Palauibacterales</taxon>
        <taxon>Candidatus Palauibacteraceae</taxon>
        <taxon>Candidatus Kutchimonas</taxon>
    </lineage>
</organism>